<organism evidence="1 2">
    <name type="scientific">Rhodococcoides corynebacterioides</name>
    <dbReference type="NCBI Taxonomy" id="53972"/>
    <lineage>
        <taxon>Bacteria</taxon>
        <taxon>Bacillati</taxon>
        <taxon>Actinomycetota</taxon>
        <taxon>Actinomycetes</taxon>
        <taxon>Mycobacteriales</taxon>
        <taxon>Nocardiaceae</taxon>
        <taxon>Rhodococcoides</taxon>
    </lineage>
</organism>
<gene>
    <name evidence="1" type="ORF">JOE42_002000</name>
</gene>
<comment type="caution">
    <text evidence="1">The sequence shown here is derived from an EMBL/GenBank/DDBJ whole genome shotgun (WGS) entry which is preliminary data.</text>
</comment>
<reference evidence="1 2" key="1">
    <citation type="submission" date="2021-01" db="EMBL/GenBank/DDBJ databases">
        <title>Genomics of switchgrass bacterial isolates.</title>
        <authorList>
            <person name="Shade A."/>
        </authorList>
    </citation>
    <scope>NUCLEOTIDE SEQUENCE [LARGE SCALE GENOMIC DNA]</scope>
    <source>
        <strain evidence="1 2">PvP111</strain>
    </source>
</reference>
<dbReference type="Proteomes" id="UP000703038">
    <property type="component" value="Unassembled WGS sequence"/>
</dbReference>
<evidence type="ECO:0000313" key="2">
    <source>
        <dbReference type="Proteomes" id="UP000703038"/>
    </source>
</evidence>
<keyword evidence="2" id="KW-1185">Reference proteome</keyword>
<accession>A0ABS2KTK0</accession>
<dbReference type="EMBL" id="JAFBBK010000001">
    <property type="protein sequence ID" value="MBM7415267.1"/>
    <property type="molecule type" value="Genomic_DNA"/>
</dbReference>
<proteinExistence type="predicted"/>
<protein>
    <submittedName>
        <fullName evidence="1">Uncharacterized protein</fullName>
    </submittedName>
</protein>
<evidence type="ECO:0000313" key="1">
    <source>
        <dbReference type="EMBL" id="MBM7415267.1"/>
    </source>
</evidence>
<name>A0ABS2KTK0_9NOCA</name>
<sequence length="38" mass="4346">MFPAWIAVGDGAPVYTRIPVPVSVQRRLVEYQQRSCVR</sequence>